<accession>A0ABY6MXG8</accession>
<dbReference type="InterPro" id="IPR036929">
    <property type="entry name" value="DsbDN_sf"/>
</dbReference>
<protein>
    <recommendedName>
        <fullName evidence="2">Thiol:disulfide interchange protein DsbD N-terminal domain-containing protein</fullName>
    </recommendedName>
</protein>
<keyword evidence="1" id="KW-1133">Transmembrane helix</keyword>
<organism evidence="3 4">
    <name type="scientific">Alkalimarinus alittae</name>
    <dbReference type="NCBI Taxonomy" id="2961619"/>
    <lineage>
        <taxon>Bacteria</taxon>
        <taxon>Pseudomonadati</taxon>
        <taxon>Pseudomonadota</taxon>
        <taxon>Gammaproteobacteria</taxon>
        <taxon>Alteromonadales</taxon>
        <taxon>Alteromonadaceae</taxon>
        <taxon>Alkalimarinus</taxon>
    </lineage>
</organism>
<evidence type="ECO:0000313" key="3">
    <source>
        <dbReference type="EMBL" id="UZE94529.1"/>
    </source>
</evidence>
<proteinExistence type="predicted"/>
<dbReference type="Pfam" id="PF11412">
    <property type="entry name" value="DsbD_N"/>
    <property type="match status" value="1"/>
</dbReference>
<dbReference type="PANTHER" id="PTHR32234:SF0">
    <property type="entry name" value="THIOL:DISULFIDE INTERCHANGE PROTEIN DSBD"/>
    <property type="match status" value="1"/>
</dbReference>
<keyword evidence="1" id="KW-0812">Transmembrane</keyword>
<name>A0ABY6MXG8_9ALTE</name>
<dbReference type="Proteomes" id="UP001163739">
    <property type="component" value="Chromosome"/>
</dbReference>
<dbReference type="Gene3D" id="2.60.40.1250">
    <property type="entry name" value="Thiol:disulfide interchange protein DsbD, N-terminal domain"/>
    <property type="match status" value="1"/>
</dbReference>
<evidence type="ECO:0000313" key="4">
    <source>
        <dbReference type="Proteomes" id="UP001163739"/>
    </source>
</evidence>
<dbReference type="PANTHER" id="PTHR32234">
    <property type="entry name" value="THIOL:DISULFIDE INTERCHANGE PROTEIN DSBD"/>
    <property type="match status" value="1"/>
</dbReference>
<reference evidence="3" key="1">
    <citation type="submission" date="2022-06" db="EMBL/GenBank/DDBJ databases">
        <title>Alkalimarinus sp. nov., isolated from gut of a Alitta virens.</title>
        <authorList>
            <person name="Yang A.I."/>
            <person name="Shin N.-R."/>
        </authorList>
    </citation>
    <scope>NUCLEOTIDE SEQUENCE</scope>
    <source>
        <strain evidence="3">A2M4</strain>
    </source>
</reference>
<keyword evidence="1" id="KW-0472">Membrane</keyword>
<dbReference type="EMBL" id="CP100390">
    <property type="protein sequence ID" value="UZE94529.1"/>
    <property type="molecule type" value="Genomic_DNA"/>
</dbReference>
<dbReference type="InterPro" id="IPR028250">
    <property type="entry name" value="DsbDN"/>
</dbReference>
<dbReference type="RefSeq" id="WP_265046021.1">
    <property type="nucleotide sequence ID" value="NZ_CP100390.1"/>
</dbReference>
<feature type="domain" description="Thiol:disulfide interchange protein DsbD N-terminal" evidence="2">
    <location>
        <begin position="37"/>
        <end position="148"/>
    </location>
</feature>
<dbReference type="SUPFAM" id="SSF74863">
    <property type="entry name" value="Thiol:disulfide interchange protein DsbD, N-terminal domain (DsbD-alpha)"/>
    <property type="match status" value="1"/>
</dbReference>
<gene>
    <name evidence="3" type="ORF">NKI27_10550</name>
</gene>
<feature type="transmembrane region" description="Helical" evidence="1">
    <location>
        <begin position="170"/>
        <end position="190"/>
    </location>
</feature>
<keyword evidence="4" id="KW-1185">Reference proteome</keyword>
<evidence type="ECO:0000259" key="2">
    <source>
        <dbReference type="Pfam" id="PF11412"/>
    </source>
</evidence>
<evidence type="ECO:0000256" key="1">
    <source>
        <dbReference type="SAM" id="Phobius"/>
    </source>
</evidence>
<sequence length="201" mass="22118">MNSSIHMRLVLSIILITLNSVTHASIFANSNAFAVEQAELLPVDEAYVMSSSIDGDNLLIQWKITDGYYLYKERFKFSYDEGVFGNPIFEDKGVAKTDPIFGDVTVFYNQASIRLPLLDKGVTESLVRVTYQGCAEAGLCYPPQTKDAFFLKNSALDDHRISSLTDGSDSIGFVASLLFAFLGGLILNLMPLHFITIPATA</sequence>